<sequence>MTDAALHTPATIPAGIATERLILRPFTVDDTDDRYAYQALPEVVRYLYRPALTREGCEESIRARAHAGWSADGDSLLWAVCRADQPGVLGEVVVILTNARARQAEIGWVFNPGYAGQGYATEAARALAATAFESLGVHRLFARLDTLNTASARVCERLGMRQEAHLIENDLDGERWGNEYVYAMLAREWKA</sequence>
<feature type="domain" description="N-acetyltransferase" evidence="1">
    <location>
        <begin position="21"/>
        <end position="187"/>
    </location>
</feature>
<proteinExistence type="predicted"/>
<name>A0A0D0PZU5_KITGR</name>
<gene>
    <name evidence="2" type="ORF">TR51_18785</name>
</gene>
<dbReference type="AlphaFoldDB" id="A0A0D0PZU5"/>
<dbReference type="PROSITE" id="PS51186">
    <property type="entry name" value="GNAT"/>
    <property type="match status" value="1"/>
</dbReference>
<dbReference type="STRING" id="2064.TR51_18785"/>
<dbReference type="PANTHER" id="PTHR43792">
    <property type="entry name" value="GNAT FAMILY, PUTATIVE (AFU_ORTHOLOGUE AFUA_3G00765)-RELATED-RELATED"/>
    <property type="match status" value="1"/>
</dbReference>
<reference evidence="2 3" key="1">
    <citation type="submission" date="2015-02" db="EMBL/GenBank/DDBJ databases">
        <title>Draft genome sequence of Kitasatospora griseola MF730-N6, a bafilomycin, terpentecin and satosporin producer.</title>
        <authorList>
            <person name="Arens J.C."/>
            <person name="Haltli B."/>
            <person name="Kerr R.G."/>
        </authorList>
    </citation>
    <scope>NUCLEOTIDE SEQUENCE [LARGE SCALE GENOMIC DNA]</scope>
    <source>
        <strain evidence="2 3">MF730-N6</strain>
    </source>
</reference>
<dbReference type="Proteomes" id="UP000032066">
    <property type="component" value="Unassembled WGS sequence"/>
</dbReference>
<dbReference type="SUPFAM" id="SSF55729">
    <property type="entry name" value="Acyl-CoA N-acyltransferases (Nat)"/>
    <property type="match status" value="1"/>
</dbReference>
<dbReference type="PANTHER" id="PTHR43792:SF1">
    <property type="entry name" value="N-ACETYLTRANSFERASE DOMAIN-CONTAINING PROTEIN"/>
    <property type="match status" value="1"/>
</dbReference>
<evidence type="ECO:0000259" key="1">
    <source>
        <dbReference type="PROSITE" id="PS51186"/>
    </source>
</evidence>
<dbReference type="EMBL" id="JXZB01000002">
    <property type="protein sequence ID" value="KIQ65792.1"/>
    <property type="molecule type" value="Genomic_DNA"/>
</dbReference>
<dbReference type="OrthoDB" id="9132139at2"/>
<dbReference type="PATRIC" id="fig|2064.6.peg.4030"/>
<evidence type="ECO:0000313" key="3">
    <source>
        <dbReference type="Proteomes" id="UP000032066"/>
    </source>
</evidence>
<dbReference type="InterPro" id="IPR000182">
    <property type="entry name" value="GNAT_dom"/>
</dbReference>
<protein>
    <submittedName>
        <fullName evidence="2">Acetyltransferase</fullName>
    </submittedName>
</protein>
<keyword evidence="3" id="KW-1185">Reference proteome</keyword>
<accession>A0A0D0PZU5</accession>
<organism evidence="2 3">
    <name type="scientific">Kitasatospora griseola</name>
    <name type="common">Streptomyces griseolosporeus</name>
    <dbReference type="NCBI Taxonomy" id="2064"/>
    <lineage>
        <taxon>Bacteria</taxon>
        <taxon>Bacillati</taxon>
        <taxon>Actinomycetota</taxon>
        <taxon>Actinomycetes</taxon>
        <taxon>Kitasatosporales</taxon>
        <taxon>Streptomycetaceae</taxon>
        <taxon>Kitasatospora</taxon>
    </lineage>
</organism>
<keyword evidence="2" id="KW-0808">Transferase</keyword>
<dbReference type="GO" id="GO:0016747">
    <property type="term" value="F:acyltransferase activity, transferring groups other than amino-acyl groups"/>
    <property type="evidence" value="ECO:0007669"/>
    <property type="project" value="InterPro"/>
</dbReference>
<dbReference type="InterPro" id="IPR016181">
    <property type="entry name" value="Acyl_CoA_acyltransferase"/>
</dbReference>
<dbReference type="Pfam" id="PF13302">
    <property type="entry name" value="Acetyltransf_3"/>
    <property type="match status" value="1"/>
</dbReference>
<dbReference type="RefSeq" id="WP_043912158.1">
    <property type="nucleotide sequence ID" value="NZ_JXZB01000002.1"/>
</dbReference>
<evidence type="ECO:0000313" key="2">
    <source>
        <dbReference type="EMBL" id="KIQ65792.1"/>
    </source>
</evidence>
<dbReference type="InterPro" id="IPR051531">
    <property type="entry name" value="N-acetyltransferase"/>
</dbReference>
<comment type="caution">
    <text evidence="2">The sequence shown here is derived from an EMBL/GenBank/DDBJ whole genome shotgun (WGS) entry which is preliminary data.</text>
</comment>
<dbReference type="Gene3D" id="3.40.630.30">
    <property type="match status" value="1"/>
</dbReference>